<reference evidence="1 2" key="1">
    <citation type="submission" date="2019-03" db="EMBL/GenBank/DDBJ databases">
        <title>Draft genome sequences of novel Actinobacteria.</title>
        <authorList>
            <person name="Sahin N."/>
            <person name="Ay H."/>
            <person name="Saygin H."/>
        </authorList>
    </citation>
    <scope>NUCLEOTIDE SEQUENCE [LARGE SCALE GENOMIC DNA]</scope>
    <source>
        <strain evidence="1 2">CH32</strain>
    </source>
</reference>
<name>A0A4R4XGD0_9ACTN</name>
<comment type="caution">
    <text evidence="1">The sequence shown here is derived from an EMBL/GenBank/DDBJ whole genome shotgun (WGS) entry which is preliminary data.</text>
</comment>
<organism evidence="1 2">
    <name type="scientific">Nonomuraea terrae</name>
    <dbReference type="NCBI Taxonomy" id="2530383"/>
    <lineage>
        <taxon>Bacteria</taxon>
        <taxon>Bacillati</taxon>
        <taxon>Actinomycetota</taxon>
        <taxon>Actinomycetes</taxon>
        <taxon>Streptosporangiales</taxon>
        <taxon>Streptosporangiaceae</taxon>
        <taxon>Nonomuraea</taxon>
    </lineage>
</organism>
<protein>
    <submittedName>
        <fullName evidence="1">DUF3987 domain-containing protein</fullName>
    </submittedName>
</protein>
<proteinExistence type="predicted"/>
<dbReference type="InterPro" id="IPR025048">
    <property type="entry name" value="DUF3987"/>
</dbReference>
<dbReference type="OrthoDB" id="5150132at2"/>
<dbReference type="EMBL" id="SMKQ01000366">
    <property type="protein sequence ID" value="TDD29873.1"/>
    <property type="molecule type" value="Genomic_DNA"/>
</dbReference>
<sequence length="399" mass="43387">MPAFAAIGALSTVVGSHATITGQWTEETLSLFLATIADSGDGKSRAFKAVNAPVYRLETTLRKAWDLKYGQLAEQLEIAQHTRDKLIRDLATAHGDKRNDLLADLEGLNETIKELTGPPRPQLLAGDILPEALAKLMHKVGGHIGIVSAEGTFLGNICGRYNNGKPNLEFVLQSWDASEPWRPDRISRDSFELERPSLALSLSVQPVVIADAIESNAVTDKGLLNRFLLARPTSLAGSRDVRPPHVPAHLIDAWSHCVHRAFYSVRPEGHTFDDDGQPLPPVPMQVSEDAEHLMLDWRARHERRLDPDAGDLTHIKGWLARAGGNGYRLAALLHLAAGHPPQLPVSADTMADALALLDYCIPHTIAILAPDDHAGLCPVDGVTLRELFSGWSGSGGLRR</sequence>
<dbReference type="AlphaFoldDB" id="A0A4R4XGD0"/>
<evidence type="ECO:0000313" key="2">
    <source>
        <dbReference type="Proteomes" id="UP000295302"/>
    </source>
</evidence>
<gene>
    <name evidence="1" type="ORF">E1286_46215</name>
</gene>
<keyword evidence="2" id="KW-1185">Reference proteome</keyword>
<accession>A0A4R4XGD0</accession>
<evidence type="ECO:0000313" key="1">
    <source>
        <dbReference type="EMBL" id="TDD29873.1"/>
    </source>
</evidence>
<dbReference type="Pfam" id="PF13148">
    <property type="entry name" value="DUF3987"/>
    <property type="match status" value="1"/>
</dbReference>
<dbReference type="Proteomes" id="UP000295302">
    <property type="component" value="Unassembled WGS sequence"/>
</dbReference>